<reference evidence="1" key="1">
    <citation type="submission" date="2017-08" db="EMBL/GenBank/DDBJ databases">
        <authorList>
            <consortium name="Urmite Genomes"/>
        </authorList>
    </citation>
    <scope>NUCLEOTIDE SEQUENCE [LARGE SCALE GENOMIC DNA]</scope>
    <source>
        <strain evidence="1">IHUMI-LCC2</strain>
    </source>
</reference>
<dbReference type="EMBL" id="LT906555">
    <property type="protein sequence ID" value="SNW62905.1"/>
    <property type="molecule type" value="Genomic_DNA"/>
</dbReference>
<name>A0A2I2L5S3_9VIRU</name>
<dbReference type="KEGG" id="vg:35381655"/>
<keyword evidence="2" id="KW-1185">Reference proteome</keyword>
<dbReference type="RefSeq" id="YP_009449207.1">
    <property type="nucleotide sequence ID" value="NC_036594.1"/>
</dbReference>
<accession>A0A2I2L5S3</accession>
<proteinExistence type="predicted"/>
<sequence length="449" mass="54544">MDNIIYDIIYNVYNILNQREILYMKWTSKHLYNLTNKYMNDNTKEKSIRDIIKNGDIMELDKSYKNYINRRSQIQDIINYKIESGLGRLFIKSCMQLNPDIDIIKFMKNKVEENENLEECIGISFPYIIINKVYGQKECINLYKKYKKFCNICDVMKASYEMNYKTLIHECMKDYYYIYKGNDIYYNCKNNKLNIRCKANNLQIAKYLIITYDINCINYEHLIFSYGDIDTIQSFIKDKYINCYIDNIPFIFGNKLSYSYGIPLLNLIPNDDKKIQIIEKCMEIYIKEEKIDIELYKRLREMGNSTLYYHMLESIIDKDFILYYIKCLPNDNLYEVLIYRLLKYLDRQEIEAYIGKNIRDIIIRCTEPHRIHIYLKYKIYNTDDINNILSYAYVRSYKYLLHYIMNNNNPKNILSNDIIRIIYNNLIKQEKYDECIRVYDYIKNFTRDN</sequence>
<organism evidence="1">
    <name type="scientific">Orpheovirus IHUMI-LCC2</name>
    <dbReference type="NCBI Taxonomy" id="2023057"/>
    <lineage>
        <taxon>Viruses</taxon>
        <taxon>Varidnaviria</taxon>
        <taxon>Bamfordvirae</taxon>
        <taxon>Nucleocytoviricota</taxon>
        <taxon>Megaviricetes</taxon>
        <taxon>Pimascovirales</taxon>
        <taxon>Ocovirineae</taxon>
        <taxon>Orpheoviridae</taxon>
        <taxon>Alphaorpheovirus</taxon>
        <taxon>Alphaorpheovirus massiliense</taxon>
    </lineage>
</organism>
<dbReference type="GeneID" id="35381655"/>
<protein>
    <submittedName>
        <fullName evidence="1">Uncharacterized protein</fullName>
    </submittedName>
</protein>
<evidence type="ECO:0000313" key="2">
    <source>
        <dbReference type="Proteomes" id="UP000236316"/>
    </source>
</evidence>
<evidence type="ECO:0000313" key="1">
    <source>
        <dbReference type="EMBL" id="SNW62905.1"/>
    </source>
</evidence>
<dbReference type="Proteomes" id="UP000236316">
    <property type="component" value="Segment"/>
</dbReference>
<gene>
    <name evidence="1" type="ORF">ORPV_1001</name>
</gene>